<name>A0A5B7IVR6_PORTR</name>
<keyword evidence="2" id="KW-1185">Reference proteome</keyword>
<comment type="caution">
    <text evidence="1">The sequence shown here is derived from an EMBL/GenBank/DDBJ whole genome shotgun (WGS) entry which is preliminary data.</text>
</comment>
<reference evidence="1 2" key="1">
    <citation type="submission" date="2019-05" db="EMBL/GenBank/DDBJ databases">
        <title>Another draft genome of Portunus trituberculatus and its Hox gene families provides insights of decapod evolution.</title>
        <authorList>
            <person name="Jeong J.-H."/>
            <person name="Song I."/>
            <person name="Kim S."/>
            <person name="Choi T."/>
            <person name="Kim D."/>
            <person name="Ryu S."/>
            <person name="Kim W."/>
        </authorList>
    </citation>
    <scope>NUCLEOTIDE SEQUENCE [LARGE SCALE GENOMIC DNA]</scope>
    <source>
        <tissue evidence="1">Muscle</tissue>
    </source>
</reference>
<gene>
    <name evidence="1" type="ORF">E2C01_084585</name>
</gene>
<proteinExistence type="predicted"/>
<dbReference type="AlphaFoldDB" id="A0A5B7IVR6"/>
<sequence>MWMCWLHSLAQIYKPALLLEPQDVVFTKISMHKVASMEHLNHGLKGIKSIKTTHSRRAGRSILK</sequence>
<dbReference type="EMBL" id="VSRR010081661">
    <property type="protein sequence ID" value="MPC89631.1"/>
    <property type="molecule type" value="Genomic_DNA"/>
</dbReference>
<protein>
    <submittedName>
        <fullName evidence="1">Uncharacterized protein</fullName>
    </submittedName>
</protein>
<dbReference type="Proteomes" id="UP000324222">
    <property type="component" value="Unassembled WGS sequence"/>
</dbReference>
<evidence type="ECO:0000313" key="2">
    <source>
        <dbReference type="Proteomes" id="UP000324222"/>
    </source>
</evidence>
<evidence type="ECO:0000313" key="1">
    <source>
        <dbReference type="EMBL" id="MPC89631.1"/>
    </source>
</evidence>
<accession>A0A5B7IVR6</accession>
<organism evidence="1 2">
    <name type="scientific">Portunus trituberculatus</name>
    <name type="common">Swimming crab</name>
    <name type="synonym">Neptunus trituberculatus</name>
    <dbReference type="NCBI Taxonomy" id="210409"/>
    <lineage>
        <taxon>Eukaryota</taxon>
        <taxon>Metazoa</taxon>
        <taxon>Ecdysozoa</taxon>
        <taxon>Arthropoda</taxon>
        <taxon>Crustacea</taxon>
        <taxon>Multicrustacea</taxon>
        <taxon>Malacostraca</taxon>
        <taxon>Eumalacostraca</taxon>
        <taxon>Eucarida</taxon>
        <taxon>Decapoda</taxon>
        <taxon>Pleocyemata</taxon>
        <taxon>Brachyura</taxon>
        <taxon>Eubrachyura</taxon>
        <taxon>Portunoidea</taxon>
        <taxon>Portunidae</taxon>
        <taxon>Portuninae</taxon>
        <taxon>Portunus</taxon>
    </lineage>
</organism>